<dbReference type="SUPFAM" id="SSF52540">
    <property type="entry name" value="P-loop containing nucleoside triphosphate hydrolases"/>
    <property type="match status" value="1"/>
</dbReference>
<dbReference type="InterPro" id="IPR011545">
    <property type="entry name" value="DEAD/DEAH_box_helicase_dom"/>
</dbReference>
<comment type="caution">
    <text evidence="9">The sequence shown here is derived from an EMBL/GenBank/DDBJ whole genome shotgun (WGS) entry which is preliminary data.</text>
</comment>
<name>A0A836CM84_9STRA</name>
<comment type="similarity">
    <text evidence="5">Belongs to the DEAD box helicase family.</text>
</comment>
<dbReference type="InterPro" id="IPR027417">
    <property type="entry name" value="P-loop_NTPase"/>
</dbReference>
<dbReference type="Gene3D" id="3.40.50.300">
    <property type="entry name" value="P-loop containing nucleotide triphosphate hydrolases"/>
    <property type="match status" value="2"/>
</dbReference>
<dbReference type="EMBL" id="JAFCMP010000018">
    <property type="protein sequence ID" value="KAG5191577.1"/>
    <property type="molecule type" value="Genomic_DNA"/>
</dbReference>
<keyword evidence="4 5" id="KW-0694">RNA-binding</keyword>
<evidence type="ECO:0000313" key="10">
    <source>
        <dbReference type="Proteomes" id="UP000664859"/>
    </source>
</evidence>
<dbReference type="GO" id="GO:0003724">
    <property type="term" value="F:RNA helicase activity"/>
    <property type="evidence" value="ECO:0007669"/>
    <property type="project" value="UniProtKB-EC"/>
</dbReference>
<dbReference type="Pfam" id="PF00271">
    <property type="entry name" value="Helicase_C"/>
    <property type="match status" value="1"/>
</dbReference>
<dbReference type="CDD" id="cd18787">
    <property type="entry name" value="SF2_C_DEAD"/>
    <property type="match status" value="1"/>
</dbReference>
<dbReference type="EC" id="3.6.4.13" evidence="5"/>
<dbReference type="PROSITE" id="PS51192">
    <property type="entry name" value="HELICASE_ATP_BIND_1"/>
    <property type="match status" value="1"/>
</dbReference>
<organism evidence="9 10">
    <name type="scientific">Tribonema minus</name>
    <dbReference type="NCBI Taxonomy" id="303371"/>
    <lineage>
        <taxon>Eukaryota</taxon>
        <taxon>Sar</taxon>
        <taxon>Stramenopiles</taxon>
        <taxon>Ochrophyta</taxon>
        <taxon>PX clade</taxon>
        <taxon>Xanthophyceae</taxon>
        <taxon>Tribonematales</taxon>
        <taxon>Tribonemataceae</taxon>
        <taxon>Tribonema</taxon>
    </lineage>
</organism>
<keyword evidence="2 5" id="KW-0378">Hydrolase</keyword>
<dbReference type="OrthoDB" id="10256233at2759"/>
<keyword evidence="1 5" id="KW-0547">Nucleotide-binding</keyword>
<feature type="region of interest" description="Disordered" evidence="6">
    <location>
        <begin position="547"/>
        <end position="629"/>
    </location>
</feature>
<dbReference type="InterPro" id="IPR014001">
    <property type="entry name" value="Helicase_ATP-bd"/>
</dbReference>
<feature type="domain" description="Helicase C-terminal" evidence="8">
    <location>
        <begin position="398"/>
        <end position="550"/>
    </location>
</feature>
<evidence type="ECO:0000259" key="8">
    <source>
        <dbReference type="PROSITE" id="PS51194"/>
    </source>
</evidence>
<keyword evidence="3 5" id="KW-0067">ATP-binding</keyword>
<dbReference type="SMART" id="SM00487">
    <property type="entry name" value="DEXDc"/>
    <property type="match status" value="1"/>
</dbReference>
<evidence type="ECO:0000259" key="7">
    <source>
        <dbReference type="PROSITE" id="PS51192"/>
    </source>
</evidence>
<dbReference type="PROSITE" id="PS51194">
    <property type="entry name" value="HELICASE_CTER"/>
    <property type="match status" value="1"/>
</dbReference>
<feature type="compositionally biased region" description="Basic and acidic residues" evidence="6">
    <location>
        <begin position="574"/>
        <end position="614"/>
    </location>
</feature>
<sequence>MAARGSPCSTAIQAMAIPEILARKDVVIGAETGSGKTLAYLLPLMHDLMTRTLEDPSPELLGNARSWGMFPDAIILTPNRELCEQVRGVAAQLLEELGNPLRGEERAHEAAVLNTHTSIEALYGASFDYPYSEARPAPQLLVCTPAFLAGYGALRSIPLFVRARALVIDEADMLMDGDYARLLGDILTGFRRAARVDAALLPPCRRKPAPAYDADARSGGSSGGATHAESGGSSGGATDAESSGDGEAGGVEGTADAESSDDGEAGGVEGAAEAESSGDGEGGVAAGGGGGGGGGSGVRRTWRGPRAAAGASGGEVPAGAQYILAAATLPSYGLKSVEALVRRAFPRATRITADHMHRQHPALRQEWVRVEGPPGPSAARDVALLEALRAANTAAGIGDDDAAGAAEPLRAMVFCNTAASARAAHAALEAAGVAAAPYHGDVPAAQRAALLNEFRAGRARALVCTDLAARGLDIPGVDHVVQYEFASNVVQHLHRLGRAARAGRRGVATTLWDASCAALAESVRAAGDAGGVDASFSRKRGFRKKLKKAEGYGDGDGDSSGAQARGPSPRVSPRRMDQGGGERDAQRGRGGGDWEDRRRGGGDWGDRGGGERRSSTGARGGGDVGDRGGAQSSWFVRQTAFDAQCSSDYVIKVLNNCKCYEVCQQRHQARSSAYHLGVDDQRKKYCIKAGD</sequence>
<dbReference type="AlphaFoldDB" id="A0A836CM84"/>
<dbReference type="InterPro" id="IPR001650">
    <property type="entry name" value="Helicase_C-like"/>
</dbReference>
<keyword evidence="5" id="KW-0347">Helicase</keyword>
<comment type="catalytic activity">
    <reaction evidence="5">
        <text>ATP + H2O = ADP + phosphate + H(+)</text>
        <dbReference type="Rhea" id="RHEA:13065"/>
        <dbReference type="ChEBI" id="CHEBI:15377"/>
        <dbReference type="ChEBI" id="CHEBI:15378"/>
        <dbReference type="ChEBI" id="CHEBI:30616"/>
        <dbReference type="ChEBI" id="CHEBI:43474"/>
        <dbReference type="ChEBI" id="CHEBI:456216"/>
        <dbReference type="EC" id="3.6.4.13"/>
    </reaction>
</comment>
<accession>A0A836CM84</accession>
<dbReference type="GO" id="GO:0003723">
    <property type="term" value="F:RNA binding"/>
    <property type="evidence" value="ECO:0007669"/>
    <property type="project" value="UniProtKB-UniRule"/>
</dbReference>
<dbReference type="Proteomes" id="UP000664859">
    <property type="component" value="Unassembled WGS sequence"/>
</dbReference>
<dbReference type="SMART" id="SM00490">
    <property type="entry name" value="HELICc"/>
    <property type="match status" value="1"/>
</dbReference>
<keyword evidence="10" id="KW-1185">Reference proteome</keyword>
<evidence type="ECO:0000256" key="6">
    <source>
        <dbReference type="SAM" id="MobiDB-lite"/>
    </source>
</evidence>
<evidence type="ECO:0000256" key="1">
    <source>
        <dbReference type="ARBA" id="ARBA00022741"/>
    </source>
</evidence>
<evidence type="ECO:0000313" key="9">
    <source>
        <dbReference type="EMBL" id="KAG5191577.1"/>
    </source>
</evidence>
<comment type="domain">
    <text evidence="5">The Q motif is unique to and characteristic of the DEAD box family of RNA helicases and controls ATP binding and hydrolysis.</text>
</comment>
<dbReference type="GO" id="GO:0005524">
    <property type="term" value="F:ATP binding"/>
    <property type="evidence" value="ECO:0007669"/>
    <property type="project" value="UniProtKB-UniRule"/>
</dbReference>
<evidence type="ECO:0000256" key="5">
    <source>
        <dbReference type="RuleBase" id="RU365068"/>
    </source>
</evidence>
<gene>
    <name evidence="9" type="ORF">JKP88DRAFT_295703</name>
</gene>
<feature type="domain" description="Helicase ATP-binding" evidence="7">
    <location>
        <begin position="17"/>
        <end position="184"/>
    </location>
</feature>
<evidence type="ECO:0000256" key="4">
    <source>
        <dbReference type="ARBA" id="ARBA00022884"/>
    </source>
</evidence>
<reference evidence="9" key="1">
    <citation type="submission" date="2021-02" db="EMBL/GenBank/DDBJ databases">
        <title>First Annotated Genome of the Yellow-green Alga Tribonema minus.</title>
        <authorList>
            <person name="Mahan K.M."/>
        </authorList>
    </citation>
    <scope>NUCLEOTIDE SEQUENCE</scope>
    <source>
        <strain evidence="9">UTEX B ZZ1240</strain>
    </source>
</reference>
<feature type="compositionally biased region" description="Gly residues" evidence="6">
    <location>
        <begin position="279"/>
        <end position="297"/>
    </location>
</feature>
<comment type="function">
    <text evidence="5">RNA helicase.</text>
</comment>
<proteinExistence type="inferred from homology"/>
<feature type="region of interest" description="Disordered" evidence="6">
    <location>
        <begin position="207"/>
        <end position="315"/>
    </location>
</feature>
<protein>
    <recommendedName>
        <fullName evidence="5">ATP-dependent RNA helicase</fullName>
        <ecNumber evidence="5">3.6.4.13</ecNumber>
    </recommendedName>
</protein>
<feature type="compositionally biased region" description="Low complexity" evidence="6">
    <location>
        <begin position="224"/>
        <end position="245"/>
    </location>
</feature>
<dbReference type="PANTHER" id="PTHR24031">
    <property type="entry name" value="RNA HELICASE"/>
    <property type="match status" value="1"/>
</dbReference>
<evidence type="ECO:0000256" key="3">
    <source>
        <dbReference type="ARBA" id="ARBA00022840"/>
    </source>
</evidence>
<dbReference type="GO" id="GO:0016787">
    <property type="term" value="F:hydrolase activity"/>
    <property type="evidence" value="ECO:0007669"/>
    <property type="project" value="UniProtKB-KW"/>
</dbReference>
<evidence type="ECO:0000256" key="2">
    <source>
        <dbReference type="ARBA" id="ARBA00022801"/>
    </source>
</evidence>
<dbReference type="Pfam" id="PF00270">
    <property type="entry name" value="DEAD"/>
    <property type="match status" value="1"/>
</dbReference>